<proteinExistence type="predicted"/>
<reference evidence="1" key="2">
    <citation type="journal article" date="2021" name="PeerJ">
        <title>Extensive microbial diversity within the chicken gut microbiome revealed by metagenomics and culture.</title>
        <authorList>
            <person name="Gilroy R."/>
            <person name="Ravi A."/>
            <person name="Getino M."/>
            <person name="Pursley I."/>
            <person name="Horton D.L."/>
            <person name="Alikhan N.F."/>
            <person name="Baker D."/>
            <person name="Gharbi K."/>
            <person name="Hall N."/>
            <person name="Watson M."/>
            <person name="Adriaenssens E.M."/>
            <person name="Foster-Nyarko E."/>
            <person name="Jarju S."/>
            <person name="Secka A."/>
            <person name="Antonio M."/>
            <person name="Oren A."/>
            <person name="Chaudhuri R.R."/>
            <person name="La Ragione R."/>
            <person name="Hildebrand F."/>
            <person name="Pallen M.J."/>
        </authorList>
    </citation>
    <scope>NUCLEOTIDE SEQUENCE</scope>
    <source>
        <strain evidence="1">CHK152-2871</strain>
    </source>
</reference>
<dbReference type="EMBL" id="DVJQ01000065">
    <property type="protein sequence ID" value="HIS74881.1"/>
    <property type="molecule type" value="Genomic_DNA"/>
</dbReference>
<gene>
    <name evidence="1" type="ORF">IAA86_07665</name>
</gene>
<name>A0A9D1FJ98_9BACT</name>
<dbReference type="Proteomes" id="UP000886865">
    <property type="component" value="Unassembled WGS sequence"/>
</dbReference>
<accession>A0A9D1FJ98</accession>
<reference evidence="1" key="1">
    <citation type="submission" date="2020-10" db="EMBL/GenBank/DDBJ databases">
        <authorList>
            <person name="Gilroy R."/>
        </authorList>
    </citation>
    <scope>NUCLEOTIDE SEQUENCE</scope>
    <source>
        <strain evidence="1">CHK152-2871</strain>
    </source>
</reference>
<sequence>MNKEKKKKKIKLNTKKWGIDFNKNEYYEIVESNSARPKDTFKKLT</sequence>
<evidence type="ECO:0000313" key="1">
    <source>
        <dbReference type="EMBL" id="HIS74881.1"/>
    </source>
</evidence>
<protein>
    <submittedName>
        <fullName evidence="1">Uncharacterized protein</fullName>
    </submittedName>
</protein>
<organism evidence="1 2">
    <name type="scientific">Candidatus Galligastranaerophilus intestinavium</name>
    <dbReference type="NCBI Taxonomy" id="2840836"/>
    <lineage>
        <taxon>Bacteria</taxon>
        <taxon>Candidatus Galligastranaerophilus</taxon>
    </lineage>
</organism>
<comment type="caution">
    <text evidence="1">The sequence shown here is derived from an EMBL/GenBank/DDBJ whole genome shotgun (WGS) entry which is preliminary data.</text>
</comment>
<dbReference type="AlphaFoldDB" id="A0A9D1FJ98"/>
<evidence type="ECO:0000313" key="2">
    <source>
        <dbReference type="Proteomes" id="UP000886865"/>
    </source>
</evidence>